<keyword evidence="3" id="KW-1185">Reference proteome</keyword>
<reference evidence="3" key="1">
    <citation type="submission" date="2016-10" db="EMBL/GenBank/DDBJ databases">
        <authorList>
            <person name="Varghese N."/>
            <person name="Submissions S."/>
        </authorList>
    </citation>
    <scope>NUCLEOTIDE SEQUENCE [LARGE SCALE GENOMIC DNA]</scope>
    <source>
        <strain evidence="3">PL19</strain>
    </source>
</reference>
<sequence>MALGRGPFGLIGPDHTGLAAHTAVGRPGTSGGELPDVGIGVGVGVGIDERADSGCTTAAGPALTGPGRAPQRPGERVEVAG</sequence>
<proteinExistence type="predicted"/>
<accession>A0A1I4LMP6</accession>
<evidence type="ECO:0000313" key="2">
    <source>
        <dbReference type="EMBL" id="SFL92083.1"/>
    </source>
</evidence>
<dbReference type="AlphaFoldDB" id="A0A1I4LMP6"/>
<gene>
    <name evidence="2" type="ORF">SAMN05192584_13217</name>
</gene>
<evidence type="ECO:0000256" key="1">
    <source>
        <dbReference type="SAM" id="MobiDB-lite"/>
    </source>
</evidence>
<protein>
    <submittedName>
        <fullName evidence="2">Uncharacterized protein</fullName>
    </submittedName>
</protein>
<name>A0A1I4LMP6_9ACTN</name>
<organism evidence="2 3">
    <name type="scientific">Streptomyces pini</name>
    <dbReference type="NCBI Taxonomy" id="1520580"/>
    <lineage>
        <taxon>Bacteria</taxon>
        <taxon>Bacillati</taxon>
        <taxon>Actinomycetota</taxon>
        <taxon>Actinomycetes</taxon>
        <taxon>Kitasatosporales</taxon>
        <taxon>Streptomycetaceae</taxon>
        <taxon>Streptomyces</taxon>
    </lineage>
</organism>
<feature type="region of interest" description="Disordered" evidence="1">
    <location>
        <begin position="58"/>
        <end position="81"/>
    </location>
</feature>
<dbReference type="RefSeq" id="WP_093852438.1">
    <property type="nucleotide sequence ID" value="NZ_FOSG01000032.1"/>
</dbReference>
<evidence type="ECO:0000313" key="3">
    <source>
        <dbReference type="Proteomes" id="UP000198928"/>
    </source>
</evidence>
<dbReference type="EMBL" id="FOSG01000032">
    <property type="protein sequence ID" value="SFL92083.1"/>
    <property type="molecule type" value="Genomic_DNA"/>
</dbReference>
<dbReference type="Proteomes" id="UP000198928">
    <property type="component" value="Unassembled WGS sequence"/>
</dbReference>